<sequence length="85" mass="9539">MSSLRLLQLRIQSAILVQGSPSDFVSSKSGMISILITRSEKLLPLKANTKCPSPCLFEDQSKSYLNLSLSRRKVEPIYSREHQTS</sequence>
<gene>
    <name evidence="1" type="ORF">MANES_S046700</name>
</gene>
<protein>
    <submittedName>
        <fullName evidence="1">Uncharacterized protein</fullName>
    </submittedName>
</protein>
<dbReference type="EMBL" id="KV450594">
    <property type="protein sequence ID" value="OAY21902.1"/>
    <property type="molecule type" value="Genomic_DNA"/>
</dbReference>
<dbReference type="AlphaFoldDB" id="A0A199UB86"/>
<reference evidence="1" key="1">
    <citation type="submission" date="2016-02" db="EMBL/GenBank/DDBJ databases">
        <title>WGS assembly of Manihot esculenta.</title>
        <authorList>
            <person name="Bredeson J.V."/>
            <person name="Prochnik S.E."/>
            <person name="Lyons J.B."/>
            <person name="Schmutz J."/>
            <person name="Grimwood J."/>
            <person name="Vrebalov J."/>
            <person name="Bart R.S."/>
            <person name="Amuge T."/>
            <person name="Ferguson M.E."/>
            <person name="Green R."/>
            <person name="Putnam N."/>
            <person name="Stites J."/>
            <person name="Rounsley S."/>
            <person name="Rokhsar D.S."/>
        </authorList>
    </citation>
    <scope>NUCLEOTIDE SEQUENCE [LARGE SCALE GENOMIC DNA]</scope>
    <source>
        <tissue evidence="1">Leaf</tissue>
    </source>
</reference>
<organism evidence="1">
    <name type="scientific">Manihot esculenta</name>
    <name type="common">Cassava</name>
    <name type="synonym">Jatropha manihot</name>
    <dbReference type="NCBI Taxonomy" id="3983"/>
    <lineage>
        <taxon>Eukaryota</taxon>
        <taxon>Viridiplantae</taxon>
        <taxon>Streptophyta</taxon>
        <taxon>Embryophyta</taxon>
        <taxon>Tracheophyta</taxon>
        <taxon>Spermatophyta</taxon>
        <taxon>Magnoliopsida</taxon>
        <taxon>eudicotyledons</taxon>
        <taxon>Gunneridae</taxon>
        <taxon>Pentapetalae</taxon>
        <taxon>rosids</taxon>
        <taxon>fabids</taxon>
        <taxon>Malpighiales</taxon>
        <taxon>Euphorbiaceae</taxon>
        <taxon>Crotonoideae</taxon>
        <taxon>Manihoteae</taxon>
        <taxon>Manihot</taxon>
    </lineage>
</organism>
<accession>A0A199UB86</accession>
<name>A0A199UB86_MANES</name>
<evidence type="ECO:0000313" key="1">
    <source>
        <dbReference type="EMBL" id="OAY21902.1"/>
    </source>
</evidence>
<proteinExistence type="predicted"/>